<evidence type="ECO:0000259" key="2">
    <source>
        <dbReference type="Pfam" id="PF20152"/>
    </source>
</evidence>
<dbReference type="PANTHER" id="PTHR40465">
    <property type="entry name" value="CHROMOSOME 1, WHOLE GENOME SHOTGUN SEQUENCE"/>
    <property type="match status" value="1"/>
</dbReference>
<dbReference type="VEuPathDB" id="FungiDB:BD410DRAFT_784599"/>
<keyword evidence="1" id="KW-0812">Transmembrane</keyword>
<evidence type="ECO:0000256" key="1">
    <source>
        <dbReference type="SAM" id="Phobius"/>
    </source>
</evidence>
<gene>
    <name evidence="3" type="ORF">BD410DRAFT_784599</name>
</gene>
<name>A0A4Y7QFE1_9AGAM</name>
<feature type="transmembrane region" description="Helical" evidence="1">
    <location>
        <begin position="204"/>
        <end position="225"/>
    </location>
</feature>
<keyword evidence="1" id="KW-0472">Membrane</keyword>
<dbReference type="InterPro" id="IPR045339">
    <property type="entry name" value="DUF6534"/>
</dbReference>
<dbReference type="OrthoDB" id="2535105at2759"/>
<proteinExistence type="predicted"/>
<dbReference type="AlphaFoldDB" id="A0A4Y7QFE1"/>
<dbReference type="STRING" id="50990.A0A4Y7QFE1"/>
<sequence length="331" mass="37081">MSSAVPTLQLNLDDTWGALFIGLLISVGLYGLLTLQCYLCFQQFPDDRLHLRIVALLWLLNTFHIALISYAVYGYLITNFMNPLFLLSGTWPMITHIFVNSFIAWFVQLFFAHRLWKISNKNIYLVVMVALLATVQFSLGAAVSIKSFKLRRFILLKTMEGIISASLSLTVACDVLITCTLLYFLNKSRTGFRRTDSLINDLMWASLSTGLFPSVFAIAQLITFLAMPNNLINASISLFLCKVYSTSMLATINGRASSRAKWAANDNTVELSDVSSSPSTRLKQNAPKERSVAIFMTRSSSVRTDSQYHSHLPSFGTTETEVKIDADRLHV</sequence>
<keyword evidence="1" id="KW-1133">Transmembrane helix</keyword>
<dbReference type="Proteomes" id="UP000294933">
    <property type="component" value="Unassembled WGS sequence"/>
</dbReference>
<accession>A0A4Y7QFE1</accession>
<dbReference type="EMBL" id="ML170163">
    <property type="protein sequence ID" value="TDL25580.1"/>
    <property type="molecule type" value="Genomic_DNA"/>
</dbReference>
<feature type="transmembrane region" description="Helical" evidence="1">
    <location>
        <begin position="16"/>
        <end position="41"/>
    </location>
</feature>
<protein>
    <recommendedName>
        <fullName evidence="2">DUF6534 domain-containing protein</fullName>
    </recommendedName>
</protein>
<reference evidence="3 4" key="1">
    <citation type="submission" date="2018-06" db="EMBL/GenBank/DDBJ databases">
        <title>A transcriptomic atlas of mushroom development highlights an independent origin of complex multicellularity.</title>
        <authorList>
            <consortium name="DOE Joint Genome Institute"/>
            <person name="Krizsan K."/>
            <person name="Almasi E."/>
            <person name="Merenyi Z."/>
            <person name="Sahu N."/>
            <person name="Viragh M."/>
            <person name="Koszo T."/>
            <person name="Mondo S."/>
            <person name="Kiss B."/>
            <person name="Balint B."/>
            <person name="Kues U."/>
            <person name="Barry K."/>
            <person name="Hegedus J.C."/>
            <person name="Henrissat B."/>
            <person name="Johnson J."/>
            <person name="Lipzen A."/>
            <person name="Ohm R."/>
            <person name="Nagy I."/>
            <person name="Pangilinan J."/>
            <person name="Yan J."/>
            <person name="Xiong Y."/>
            <person name="Grigoriev I.V."/>
            <person name="Hibbett D.S."/>
            <person name="Nagy L.G."/>
        </authorList>
    </citation>
    <scope>NUCLEOTIDE SEQUENCE [LARGE SCALE GENOMIC DNA]</scope>
    <source>
        <strain evidence="3 4">SZMC22713</strain>
    </source>
</reference>
<feature type="transmembrane region" description="Helical" evidence="1">
    <location>
        <begin position="53"/>
        <end position="73"/>
    </location>
</feature>
<feature type="transmembrane region" description="Helical" evidence="1">
    <location>
        <begin position="162"/>
        <end position="184"/>
    </location>
</feature>
<organism evidence="3 4">
    <name type="scientific">Rickenella mellea</name>
    <dbReference type="NCBI Taxonomy" id="50990"/>
    <lineage>
        <taxon>Eukaryota</taxon>
        <taxon>Fungi</taxon>
        <taxon>Dikarya</taxon>
        <taxon>Basidiomycota</taxon>
        <taxon>Agaricomycotina</taxon>
        <taxon>Agaricomycetes</taxon>
        <taxon>Hymenochaetales</taxon>
        <taxon>Rickenellaceae</taxon>
        <taxon>Rickenella</taxon>
    </lineage>
</organism>
<feature type="transmembrane region" description="Helical" evidence="1">
    <location>
        <begin position="231"/>
        <end position="252"/>
    </location>
</feature>
<feature type="transmembrane region" description="Helical" evidence="1">
    <location>
        <begin position="123"/>
        <end position="142"/>
    </location>
</feature>
<feature type="transmembrane region" description="Helical" evidence="1">
    <location>
        <begin position="93"/>
        <end position="111"/>
    </location>
</feature>
<evidence type="ECO:0000313" key="4">
    <source>
        <dbReference type="Proteomes" id="UP000294933"/>
    </source>
</evidence>
<dbReference type="Pfam" id="PF20152">
    <property type="entry name" value="DUF6534"/>
    <property type="match status" value="1"/>
</dbReference>
<evidence type="ECO:0000313" key="3">
    <source>
        <dbReference type="EMBL" id="TDL25580.1"/>
    </source>
</evidence>
<dbReference type="PANTHER" id="PTHR40465:SF1">
    <property type="entry name" value="DUF6534 DOMAIN-CONTAINING PROTEIN"/>
    <property type="match status" value="1"/>
</dbReference>
<feature type="domain" description="DUF6534" evidence="2">
    <location>
        <begin position="170"/>
        <end position="257"/>
    </location>
</feature>
<keyword evidence="4" id="KW-1185">Reference proteome</keyword>